<feature type="region of interest" description="Disordered" evidence="1">
    <location>
        <begin position="1"/>
        <end position="21"/>
    </location>
</feature>
<organism evidence="2 3">
    <name type="scientific">Streptomyces virginiae</name>
    <name type="common">Streptomyces cinnamonensis</name>
    <dbReference type="NCBI Taxonomy" id="1961"/>
    <lineage>
        <taxon>Bacteria</taxon>
        <taxon>Bacillati</taxon>
        <taxon>Actinomycetota</taxon>
        <taxon>Actinomycetes</taxon>
        <taxon>Kitasatosporales</taxon>
        <taxon>Streptomycetaceae</taxon>
        <taxon>Streptomyces</taxon>
    </lineage>
</organism>
<dbReference type="EMBL" id="LGUV01000225">
    <property type="protein sequence ID" value="KOG50322.1"/>
    <property type="molecule type" value="Genomic_DNA"/>
</dbReference>
<comment type="caution">
    <text evidence="2">The sequence shown here is derived from an EMBL/GenBank/DDBJ whole genome shotgun (WGS) entry which is preliminary data.</text>
</comment>
<gene>
    <name evidence="2" type="ORF">ADK75_17865</name>
</gene>
<evidence type="ECO:0000313" key="2">
    <source>
        <dbReference type="EMBL" id="KOG50322.1"/>
    </source>
</evidence>
<dbReference type="Proteomes" id="UP000037084">
    <property type="component" value="Unassembled WGS sequence"/>
</dbReference>
<evidence type="ECO:0000313" key="3">
    <source>
        <dbReference type="Proteomes" id="UP000037084"/>
    </source>
</evidence>
<reference evidence="3" key="1">
    <citation type="submission" date="2015-07" db="EMBL/GenBank/DDBJ databases">
        <authorList>
            <consortium name="Consortium for Microbial Forensics and Genomics (microFORGE)"/>
            <person name="Knight B.M."/>
            <person name="Roberts D.P."/>
            <person name="Lin D."/>
            <person name="Hari K."/>
            <person name="Fletcher J."/>
            <person name="Melcher U."/>
            <person name="Blagden T."/>
            <person name="Winegar R.A."/>
        </authorList>
    </citation>
    <scope>NUCLEOTIDE SEQUENCE [LARGE SCALE GENOMIC DNA]</scope>
    <source>
        <strain evidence="3">NRRL B-1447</strain>
    </source>
</reference>
<evidence type="ECO:0000256" key="1">
    <source>
        <dbReference type="SAM" id="MobiDB-lite"/>
    </source>
</evidence>
<name>A0A0L8MIV6_STRVG</name>
<dbReference type="AlphaFoldDB" id="A0A0L8MIV6"/>
<dbReference type="PATRIC" id="fig|1961.12.peg.4068"/>
<proteinExistence type="predicted"/>
<sequence length="72" mass="7745">MRCGLGKDAFKQGLPRPSVGELSKPLITQAKKAEERAWLGEASAVVLQQSLGDLENGPWPRTLNTSMRLGPG</sequence>
<protein>
    <submittedName>
        <fullName evidence="2">Uncharacterized protein</fullName>
    </submittedName>
</protein>
<accession>A0A0L8MIV6</accession>